<keyword evidence="6" id="KW-1185">Reference proteome</keyword>
<dbReference type="OrthoDB" id="1933717at2759"/>
<keyword evidence="2" id="KW-0560">Oxidoreductase</keyword>
<organism evidence="5 6">
    <name type="scientific">Phlebiopsis gigantea (strain 11061_1 CR5-6)</name>
    <name type="common">White-rot fungus</name>
    <name type="synonym">Peniophora gigantea</name>
    <dbReference type="NCBI Taxonomy" id="745531"/>
    <lineage>
        <taxon>Eukaryota</taxon>
        <taxon>Fungi</taxon>
        <taxon>Dikarya</taxon>
        <taxon>Basidiomycota</taxon>
        <taxon>Agaricomycotina</taxon>
        <taxon>Agaricomycetes</taxon>
        <taxon>Polyporales</taxon>
        <taxon>Phanerochaetaceae</taxon>
        <taxon>Phlebiopsis</taxon>
    </lineage>
</organism>
<evidence type="ECO:0000256" key="2">
    <source>
        <dbReference type="ARBA" id="ARBA00023002"/>
    </source>
</evidence>
<name>A0A0C3SAB4_PHLG1</name>
<evidence type="ECO:0000313" key="6">
    <source>
        <dbReference type="Proteomes" id="UP000053257"/>
    </source>
</evidence>
<evidence type="ECO:0000256" key="1">
    <source>
        <dbReference type="ARBA" id="ARBA00006484"/>
    </source>
</evidence>
<dbReference type="PRINTS" id="PR00080">
    <property type="entry name" value="SDRFAMILY"/>
</dbReference>
<gene>
    <name evidence="5" type="ORF">PHLGIDRAFT_116776</name>
</gene>
<dbReference type="InterPro" id="IPR036291">
    <property type="entry name" value="NAD(P)-bd_dom_sf"/>
</dbReference>
<dbReference type="EMBL" id="KN840471">
    <property type="protein sequence ID" value="KIP09062.1"/>
    <property type="molecule type" value="Genomic_DNA"/>
</dbReference>
<evidence type="ECO:0000256" key="3">
    <source>
        <dbReference type="RuleBase" id="RU000363"/>
    </source>
</evidence>
<dbReference type="SUPFAM" id="SSF51735">
    <property type="entry name" value="NAD(P)-binding Rossmann-fold domains"/>
    <property type="match status" value="1"/>
</dbReference>
<reference evidence="5 6" key="1">
    <citation type="journal article" date="2014" name="PLoS Genet.">
        <title>Analysis of the Phlebiopsis gigantea genome, transcriptome and secretome provides insight into its pioneer colonization strategies of wood.</title>
        <authorList>
            <person name="Hori C."/>
            <person name="Ishida T."/>
            <person name="Igarashi K."/>
            <person name="Samejima M."/>
            <person name="Suzuki H."/>
            <person name="Master E."/>
            <person name="Ferreira P."/>
            <person name="Ruiz-Duenas F.J."/>
            <person name="Held B."/>
            <person name="Canessa P."/>
            <person name="Larrondo L.F."/>
            <person name="Schmoll M."/>
            <person name="Druzhinina I.S."/>
            <person name="Kubicek C.P."/>
            <person name="Gaskell J.A."/>
            <person name="Kersten P."/>
            <person name="St John F."/>
            <person name="Glasner J."/>
            <person name="Sabat G."/>
            <person name="Splinter BonDurant S."/>
            <person name="Syed K."/>
            <person name="Yadav J."/>
            <person name="Mgbeahuruike A.C."/>
            <person name="Kovalchuk A."/>
            <person name="Asiegbu F.O."/>
            <person name="Lackner G."/>
            <person name="Hoffmeister D."/>
            <person name="Rencoret J."/>
            <person name="Gutierrez A."/>
            <person name="Sun H."/>
            <person name="Lindquist E."/>
            <person name="Barry K."/>
            <person name="Riley R."/>
            <person name="Grigoriev I.V."/>
            <person name="Henrissat B."/>
            <person name="Kues U."/>
            <person name="Berka R.M."/>
            <person name="Martinez A.T."/>
            <person name="Covert S.F."/>
            <person name="Blanchette R.A."/>
            <person name="Cullen D."/>
        </authorList>
    </citation>
    <scope>NUCLEOTIDE SEQUENCE [LARGE SCALE GENOMIC DNA]</scope>
    <source>
        <strain evidence="5 6">11061_1 CR5-6</strain>
    </source>
</reference>
<protein>
    <recommendedName>
        <fullName evidence="4">Ketoreductase domain-containing protein</fullName>
    </recommendedName>
</protein>
<dbReference type="STRING" id="745531.A0A0C3SAB4"/>
<evidence type="ECO:0000313" key="5">
    <source>
        <dbReference type="EMBL" id="KIP09062.1"/>
    </source>
</evidence>
<feature type="domain" description="Ketoreductase" evidence="4">
    <location>
        <begin position="33"/>
        <end position="223"/>
    </location>
</feature>
<proteinExistence type="inferred from homology"/>
<sequence>MSDSDFTGPMFVSTQRHDTYPAIEPSKADLSGKVVLITGASKGIGKAAAVAFAQAGVRGLVLLARSDLTSAKEAALSHKRPGQPLEVLTIPVDVTDNAQVVSAIEQVEKTIGHLDVVINNAGYIEATKFVADSDPEDWWTTWNVNMRGTYHVSRAALPFLLKCGGDKTIINVSSAASSIFVPGSSAYGTSKLALLRFSEWINVEYGSKDVLAYSIHPGALKTDLTSDMPQEYQYLFCDTLELPAHSLVWLVKERRKWLAGRYLNCVWDMEEVLAKKDEIIQGDKLKFKLVV</sequence>
<dbReference type="HOGENOM" id="CLU_010194_8_0_1"/>
<dbReference type="SMART" id="SM00822">
    <property type="entry name" value="PKS_KR"/>
    <property type="match status" value="1"/>
</dbReference>
<dbReference type="InterPro" id="IPR002347">
    <property type="entry name" value="SDR_fam"/>
</dbReference>
<dbReference type="Gene3D" id="3.40.50.720">
    <property type="entry name" value="NAD(P)-binding Rossmann-like Domain"/>
    <property type="match status" value="1"/>
</dbReference>
<dbReference type="PANTHER" id="PTHR42760:SF37">
    <property type="entry name" value="CLAVALDEHYDE DEHYDROGENASE"/>
    <property type="match status" value="1"/>
</dbReference>
<dbReference type="InterPro" id="IPR057326">
    <property type="entry name" value="KR_dom"/>
</dbReference>
<evidence type="ECO:0000259" key="4">
    <source>
        <dbReference type="SMART" id="SM00822"/>
    </source>
</evidence>
<dbReference type="Pfam" id="PF00106">
    <property type="entry name" value="adh_short"/>
    <property type="match status" value="1"/>
</dbReference>
<dbReference type="PANTHER" id="PTHR42760">
    <property type="entry name" value="SHORT-CHAIN DEHYDROGENASES/REDUCTASES FAMILY MEMBER"/>
    <property type="match status" value="1"/>
</dbReference>
<dbReference type="PRINTS" id="PR00081">
    <property type="entry name" value="GDHRDH"/>
</dbReference>
<dbReference type="CDD" id="cd05233">
    <property type="entry name" value="SDR_c"/>
    <property type="match status" value="1"/>
</dbReference>
<dbReference type="Proteomes" id="UP000053257">
    <property type="component" value="Unassembled WGS sequence"/>
</dbReference>
<dbReference type="GO" id="GO:0016616">
    <property type="term" value="F:oxidoreductase activity, acting on the CH-OH group of donors, NAD or NADP as acceptor"/>
    <property type="evidence" value="ECO:0007669"/>
    <property type="project" value="UniProtKB-ARBA"/>
</dbReference>
<comment type="similarity">
    <text evidence="1 3">Belongs to the short-chain dehydrogenases/reductases (SDR) family.</text>
</comment>
<accession>A0A0C3SAB4</accession>
<dbReference type="AlphaFoldDB" id="A0A0C3SAB4"/>